<evidence type="ECO:0000313" key="3">
    <source>
        <dbReference type="EMBL" id="MBK1789366.1"/>
    </source>
</evidence>
<dbReference type="AlphaFoldDB" id="A0A934QZP3"/>
<proteinExistence type="predicted"/>
<keyword evidence="2" id="KW-1133">Transmembrane helix</keyword>
<gene>
    <name evidence="3" type="ORF">JHE00_33990</name>
</gene>
<evidence type="ECO:0000313" key="4">
    <source>
        <dbReference type="Proteomes" id="UP000635245"/>
    </source>
</evidence>
<feature type="transmembrane region" description="Helical" evidence="2">
    <location>
        <begin position="56"/>
        <end position="77"/>
    </location>
</feature>
<keyword evidence="4" id="KW-1185">Reference proteome</keyword>
<feature type="compositionally biased region" description="Polar residues" evidence="1">
    <location>
        <begin position="145"/>
        <end position="156"/>
    </location>
</feature>
<dbReference type="Proteomes" id="UP000635245">
    <property type="component" value="Unassembled WGS sequence"/>
</dbReference>
<feature type="region of interest" description="Disordered" evidence="1">
    <location>
        <begin position="235"/>
        <end position="255"/>
    </location>
</feature>
<name>A0A934QZP3_9PSEU</name>
<feature type="region of interest" description="Disordered" evidence="1">
    <location>
        <begin position="134"/>
        <end position="156"/>
    </location>
</feature>
<evidence type="ECO:0000256" key="2">
    <source>
        <dbReference type="SAM" id="Phobius"/>
    </source>
</evidence>
<comment type="caution">
    <text evidence="3">The sequence shown here is derived from an EMBL/GenBank/DDBJ whole genome shotgun (WGS) entry which is preliminary data.</text>
</comment>
<reference evidence="3" key="1">
    <citation type="submission" date="2020-12" db="EMBL/GenBank/DDBJ databases">
        <title>Prauserella sp. ASG 168, a novel actinomycete isolated from cave rock.</title>
        <authorList>
            <person name="Suriyachadkun C."/>
        </authorList>
    </citation>
    <scope>NUCLEOTIDE SEQUENCE</scope>
    <source>
        <strain evidence="3">ASG 168</strain>
    </source>
</reference>
<accession>A0A934QZP3</accession>
<keyword evidence="2" id="KW-0812">Transmembrane</keyword>
<dbReference type="EMBL" id="JAENJH010000017">
    <property type="protein sequence ID" value="MBK1789366.1"/>
    <property type="molecule type" value="Genomic_DNA"/>
</dbReference>
<feature type="region of interest" description="Disordered" evidence="1">
    <location>
        <begin position="22"/>
        <end position="49"/>
    </location>
</feature>
<dbReference type="RefSeq" id="WP_200326225.1">
    <property type="nucleotide sequence ID" value="NZ_JAENJH010000017.1"/>
</dbReference>
<sequence>MSDEILADDLVDDEYLREFFREPRRYLPPPGTRDERMDEPPPPPEPERPFARRAKLAALLLALALLGTSIVVAASIASDHDQSSGDDVGEPLEITGAAALGGFALPAKSTAGKAVVDDAAPAVAGAPATAGAVRQVAQRDDAGEGSQTGEADTSAQGRVGTVREFYERVDTSPDDAVELLGPSLAAERESLVEAWRSMDSVEVEDLREERDGSVLAVVTMVPERGTPLRVTQQLGVDAGPSGRINDAKLLSAQPN</sequence>
<organism evidence="3 4">
    <name type="scientific">Prauserella cavernicola</name>
    <dbReference type="NCBI Taxonomy" id="2800127"/>
    <lineage>
        <taxon>Bacteria</taxon>
        <taxon>Bacillati</taxon>
        <taxon>Actinomycetota</taxon>
        <taxon>Actinomycetes</taxon>
        <taxon>Pseudonocardiales</taxon>
        <taxon>Pseudonocardiaceae</taxon>
        <taxon>Prauserella</taxon>
    </lineage>
</organism>
<protein>
    <submittedName>
        <fullName evidence="3">Uncharacterized protein</fullName>
    </submittedName>
</protein>
<feature type="compositionally biased region" description="Basic and acidic residues" evidence="1">
    <location>
        <begin position="32"/>
        <end position="49"/>
    </location>
</feature>
<keyword evidence="2" id="KW-0472">Membrane</keyword>
<evidence type="ECO:0000256" key="1">
    <source>
        <dbReference type="SAM" id="MobiDB-lite"/>
    </source>
</evidence>